<reference evidence="1" key="1">
    <citation type="journal article" date="2015" name="Nature">
        <title>Complex archaea that bridge the gap between prokaryotes and eukaryotes.</title>
        <authorList>
            <person name="Spang A."/>
            <person name="Saw J.H."/>
            <person name="Jorgensen S.L."/>
            <person name="Zaremba-Niedzwiedzka K."/>
            <person name="Martijn J."/>
            <person name="Lind A.E."/>
            <person name="van Eijk R."/>
            <person name="Schleper C."/>
            <person name="Guy L."/>
            <person name="Ettema T.J."/>
        </authorList>
    </citation>
    <scope>NUCLEOTIDE SEQUENCE</scope>
</reference>
<gene>
    <name evidence="1" type="ORF">LCGC14_1562480</name>
</gene>
<evidence type="ECO:0000313" key="1">
    <source>
        <dbReference type="EMBL" id="KKM43785.1"/>
    </source>
</evidence>
<organism evidence="1">
    <name type="scientific">marine sediment metagenome</name>
    <dbReference type="NCBI Taxonomy" id="412755"/>
    <lineage>
        <taxon>unclassified sequences</taxon>
        <taxon>metagenomes</taxon>
        <taxon>ecological metagenomes</taxon>
    </lineage>
</organism>
<dbReference type="EMBL" id="LAZR01012087">
    <property type="protein sequence ID" value="KKM43785.1"/>
    <property type="molecule type" value="Genomic_DNA"/>
</dbReference>
<sequence length="69" mass="7771">MAVSIKRLYSGMYLFSNGSREIRVARQDEAAPSGRWWITEDALFSQALIEATRTYAEARECAIAVLEEA</sequence>
<dbReference type="AlphaFoldDB" id="A0A0F9L3G1"/>
<accession>A0A0F9L3G1</accession>
<proteinExistence type="predicted"/>
<comment type="caution">
    <text evidence="1">The sequence shown here is derived from an EMBL/GenBank/DDBJ whole genome shotgun (WGS) entry which is preliminary data.</text>
</comment>
<name>A0A0F9L3G1_9ZZZZ</name>
<protein>
    <submittedName>
        <fullName evidence="1">Uncharacterized protein</fullName>
    </submittedName>
</protein>